<sequence length="166" mass="18649">MTERGRPASVWPGTGRRLAIVMGDPDEPVPFSGAPMSEQQPKKDLPPEAMGNEKWHDTTDAVWMRSSLSDPESEAIVEVAEFDDGFRAVRDGKSPEKGTLFFTPAEWEAFTLGARDGEFDIPEEHLTEEEIALQRERANQPAEWVPSPLLTPKAREEYERRRAAKA</sequence>
<evidence type="ECO:0000259" key="2">
    <source>
        <dbReference type="Pfam" id="PF04149"/>
    </source>
</evidence>
<dbReference type="PATRIC" id="fig|1205910.3.peg.4717"/>
<dbReference type="KEGG" id="nal:B005_4995"/>
<evidence type="ECO:0000256" key="1">
    <source>
        <dbReference type="SAM" id="MobiDB-lite"/>
    </source>
</evidence>
<accession>J7L5Y1</accession>
<feature type="region of interest" description="Disordered" evidence="1">
    <location>
        <begin position="22"/>
        <end position="54"/>
    </location>
</feature>
<feature type="compositionally biased region" description="Basic and acidic residues" evidence="1">
    <location>
        <begin position="153"/>
        <end position="166"/>
    </location>
</feature>
<reference evidence="3 4" key="1">
    <citation type="journal article" date="2012" name="J. Bacteriol.">
        <title>Whole-Genome Sequence of Nocardiopsis alba Strain ATCC BAA-2165, Associated with Honeybees.</title>
        <authorList>
            <person name="Qiao J."/>
            <person name="Chen L."/>
            <person name="Li Y."/>
            <person name="Wang J."/>
            <person name="Zhang W."/>
            <person name="Chen S."/>
        </authorList>
    </citation>
    <scope>NUCLEOTIDE SEQUENCE [LARGE SCALE GENOMIC DNA]</scope>
    <source>
        <strain evidence="4">ATCC BAA-2165 / BE74</strain>
    </source>
</reference>
<gene>
    <name evidence="3" type="ordered locus">B005_4995</name>
</gene>
<dbReference type="Proteomes" id="UP000003779">
    <property type="component" value="Chromosome"/>
</dbReference>
<feature type="domain" description="DUF397" evidence="2">
    <location>
        <begin position="61"/>
        <end position="115"/>
    </location>
</feature>
<dbReference type="AlphaFoldDB" id="J7L5Y1"/>
<protein>
    <recommendedName>
        <fullName evidence="2">DUF397 domain-containing protein</fullName>
    </recommendedName>
</protein>
<organism evidence="3 4">
    <name type="scientific">Nocardiopsis alba (strain ATCC BAA-2165 / BE74)</name>
    <dbReference type="NCBI Taxonomy" id="1205910"/>
    <lineage>
        <taxon>Bacteria</taxon>
        <taxon>Bacillati</taxon>
        <taxon>Actinomycetota</taxon>
        <taxon>Actinomycetes</taxon>
        <taxon>Streptosporangiales</taxon>
        <taxon>Nocardiopsidaceae</taxon>
        <taxon>Nocardiopsis</taxon>
    </lineage>
</organism>
<dbReference type="EMBL" id="CP003788">
    <property type="protein sequence ID" value="AFR06855.1"/>
    <property type="molecule type" value="Genomic_DNA"/>
</dbReference>
<name>J7L5Y1_NOCAA</name>
<feature type="region of interest" description="Disordered" evidence="1">
    <location>
        <begin position="136"/>
        <end position="166"/>
    </location>
</feature>
<dbReference type="STRING" id="1205910.B005_4995"/>
<evidence type="ECO:0000313" key="4">
    <source>
        <dbReference type="Proteomes" id="UP000003779"/>
    </source>
</evidence>
<proteinExistence type="predicted"/>
<dbReference type="InterPro" id="IPR007278">
    <property type="entry name" value="DUF397"/>
</dbReference>
<evidence type="ECO:0000313" key="3">
    <source>
        <dbReference type="EMBL" id="AFR06855.1"/>
    </source>
</evidence>
<feature type="compositionally biased region" description="Basic and acidic residues" evidence="1">
    <location>
        <begin position="40"/>
        <end position="54"/>
    </location>
</feature>
<reference evidence="4" key="2">
    <citation type="submission" date="2012-08" db="EMBL/GenBank/DDBJ databases">
        <title>Whole-genome sequence of Nocardiopsis alba strain ATCC BAA-2165 associated with honeybees.</title>
        <authorList>
            <person name="Qiao J."/>
            <person name="Chen L."/>
            <person name="Li Y."/>
            <person name="Wang J."/>
            <person name="Zhang W."/>
            <person name="Chen S."/>
        </authorList>
    </citation>
    <scope>NUCLEOTIDE SEQUENCE [LARGE SCALE GENOMIC DNA]</scope>
    <source>
        <strain evidence="4">ATCC BAA-2165 / BE74</strain>
    </source>
</reference>
<dbReference type="Pfam" id="PF04149">
    <property type="entry name" value="DUF397"/>
    <property type="match status" value="1"/>
</dbReference>
<dbReference type="HOGENOM" id="CLU_136169_0_0_11"/>